<dbReference type="EMBL" id="CALNXI010000555">
    <property type="protein sequence ID" value="CAH3029158.1"/>
    <property type="molecule type" value="Genomic_DNA"/>
</dbReference>
<sequence length="61" mass="6917">AFSSSHSTRQRRINSLPPVFPVTEASSIIPHQHQKKQTAFVQLGLLHPRSVFVSITLLRIR</sequence>
<organism evidence="1 2">
    <name type="scientific">Porites evermanni</name>
    <dbReference type="NCBI Taxonomy" id="104178"/>
    <lineage>
        <taxon>Eukaryota</taxon>
        <taxon>Metazoa</taxon>
        <taxon>Cnidaria</taxon>
        <taxon>Anthozoa</taxon>
        <taxon>Hexacorallia</taxon>
        <taxon>Scleractinia</taxon>
        <taxon>Fungiina</taxon>
        <taxon>Poritidae</taxon>
        <taxon>Porites</taxon>
    </lineage>
</organism>
<comment type="caution">
    <text evidence="1">The sequence shown here is derived from an EMBL/GenBank/DDBJ whole genome shotgun (WGS) entry which is preliminary data.</text>
</comment>
<reference evidence="1 2" key="1">
    <citation type="submission" date="2022-05" db="EMBL/GenBank/DDBJ databases">
        <authorList>
            <consortium name="Genoscope - CEA"/>
            <person name="William W."/>
        </authorList>
    </citation>
    <scope>NUCLEOTIDE SEQUENCE [LARGE SCALE GENOMIC DNA]</scope>
</reference>
<protein>
    <submittedName>
        <fullName evidence="1">Uncharacterized protein</fullName>
    </submittedName>
</protein>
<accession>A0ABN8MI24</accession>
<evidence type="ECO:0000313" key="2">
    <source>
        <dbReference type="Proteomes" id="UP001159427"/>
    </source>
</evidence>
<gene>
    <name evidence="1" type="ORF">PEVE_00035639</name>
</gene>
<evidence type="ECO:0000313" key="1">
    <source>
        <dbReference type="EMBL" id="CAH3029158.1"/>
    </source>
</evidence>
<feature type="non-terminal residue" evidence="1">
    <location>
        <position position="1"/>
    </location>
</feature>
<name>A0ABN8MI24_9CNID</name>
<proteinExistence type="predicted"/>
<keyword evidence="2" id="KW-1185">Reference proteome</keyword>
<dbReference type="Proteomes" id="UP001159427">
    <property type="component" value="Unassembled WGS sequence"/>
</dbReference>